<dbReference type="AlphaFoldDB" id="A0A397SRJ6"/>
<dbReference type="PANTHER" id="PTHR24362">
    <property type="entry name" value="SERINE/THREONINE-PROTEIN KINASE NEK"/>
    <property type="match status" value="1"/>
</dbReference>
<dbReference type="OrthoDB" id="2314558at2759"/>
<dbReference type="EMBL" id="QKYT01000793">
    <property type="protein sequence ID" value="RIA81455.1"/>
    <property type="molecule type" value="Genomic_DNA"/>
</dbReference>
<evidence type="ECO:0000259" key="1">
    <source>
        <dbReference type="PROSITE" id="PS50011"/>
    </source>
</evidence>
<gene>
    <name evidence="3" type="ORF">C1645_740752</name>
    <name evidence="2" type="ORF">C1645_744496</name>
</gene>
<dbReference type="GO" id="GO:0005524">
    <property type="term" value="F:ATP binding"/>
    <property type="evidence" value="ECO:0007669"/>
    <property type="project" value="InterPro"/>
</dbReference>
<comment type="caution">
    <text evidence="3">The sequence shown here is derived from an EMBL/GenBank/DDBJ whole genome shotgun (WGS) entry which is preliminary data.</text>
</comment>
<proteinExistence type="predicted"/>
<protein>
    <submittedName>
        <fullName evidence="3">Kinase-like domain-containing protein</fullName>
    </submittedName>
</protein>
<dbReference type="SUPFAM" id="SSF56112">
    <property type="entry name" value="Protein kinase-like (PK-like)"/>
    <property type="match status" value="1"/>
</dbReference>
<dbReference type="SMART" id="SM00220">
    <property type="entry name" value="S_TKc"/>
    <property type="match status" value="1"/>
</dbReference>
<keyword evidence="3" id="KW-0418">Kinase</keyword>
<evidence type="ECO:0000313" key="4">
    <source>
        <dbReference type="Proteomes" id="UP000265703"/>
    </source>
</evidence>
<sequence length="278" mass="32551">MCNNNLRDKLEGEIGEQYEIIRSYRYGKDLNVHKAYKKNDNDHKLRAHYVIKSYQTRDAFEIESHMLEILKDATNVLQMVDIYSQEAVIVCECALYDLETFLGHQNYCQRHREEGNIIKDVVSGLLELQKHNIVHNELAPKNIMYFQEKNGYTESWKLIDFDAAGFVDRDDVKIVTNYSAPEVLRAHQKGTNIKANFAMDMFSFGLVLYFFETGDHYWDGENEIDKEEMISTKYLSVRDVHNPSACCVIRKLLSKNILNRMTLQEFMETYYYTNGSGK</sequence>
<dbReference type="Gene3D" id="1.10.510.10">
    <property type="entry name" value="Transferase(Phosphotransferase) domain 1"/>
    <property type="match status" value="1"/>
</dbReference>
<dbReference type="Proteomes" id="UP000265703">
    <property type="component" value="Unassembled WGS sequence"/>
</dbReference>
<dbReference type="PROSITE" id="PS50011">
    <property type="entry name" value="PROTEIN_KINASE_DOM"/>
    <property type="match status" value="1"/>
</dbReference>
<feature type="domain" description="Protein kinase" evidence="1">
    <location>
        <begin position="18"/>
        <end position="272"/>
    </location>
</feature>
<accession>A0A397SRJ6</accession>
<dbReference type="STRING" id="658196.A0A397SRJ6"/>
<evidence type="ECO:0000313" key="2">
    <source>
        <dbReference type="EMBL" id="RIA81455.1"/>
    </source>
</evidence>
<dbReference type="EMBL" id="QKYT01000356">
    <property type="protein sequence ID" value="RIA86557.1"/>
    <property type="molecule type" value="Genomic_DNA"/>
</dbReference>
<name>A0A397SRJ6_9GLOM</name>
<dbReference type="PANTHER" id="PTHR24362:SF309">
    <property type="entry name" value="PROTEIN KINASE DOMAIN-CONTAINING PROTEIN"/>
    <property type="match status" value="1"/>
</dbReference>
<dbReference type="Pfam" id="PF00069">
    <property type="entry name" value="Pkinase"/>
    <property type="match status" value="1"/>
</dbReference>
<dbReference type="InterPro" id="IPR000719">
    <property type="entry name" value="Prot_kinase_dom"/>
</dbReference>
<keyword evidence="3" id="KW-0808">Transferase</keyword>
<evidence type="ECO:0000313" key="3">
    <source>
        <dbReference type="EMBL" id="RIA86557.1"/>
    </source>
</evidence>
<dbReference type="InterPro" id="IPR011009">
    <property type="entry name" value="Kinase-like_dom_sf"/>
</dbReference>
<dbReference type="GO" id="GO:0004672">
    <property type="term" value="F:protein kinase activity"/>
    <property type="evidence" value="ECO:0007669"/>
    <property type="project" value="InterPro"/>
</dbReference>
<keyword evidence="4" id="KW-1185">Reference proteome</keyword>
<reference evidence="3 4" key="1">
    <citation type="submission" date="2018-06" db="EMBL/GenBank/DDBJ databases">
        <title>Comparative genomics reveals the genomic features of Rhizophagus irregularis, R. cerebriforme, R. diaphanum and Gigaspora rosea, and their symbiotic lifestyle signature.</title>
        <authorList>
            <person name="Morin E."/>
            <person name="San Clemente H."/>
            <person name="Chen E.C.H."/>
            <person name="De La Providencia I."/>
            <person name="Hainaut M."/>
            <person name="Kuo A."/>
            <person name="Kohler A."/>
            <person name="Murat C."/>
            <person name="Tang N."/>
            <person name="Roy S."/>
            <person name="Loubradou J."/>
            <person name="Henrissat B."/>
            <person name="Grigoriev I.V."/>
            <person name="Corradi N."/>
            <person name="Roux C."/>
            <person name="Martin F.M."/>
        </authorList>
    </citation>
    <scope>NUCLEOTIDE SEQUENCE [LARGE SCALE GENOMIC DNA]</scope>
    <source>
        <strain evidence="3 4">DAOM 227022</strain>
    </source>
</reference>
<organism evidence="3 4">
    <name type="scientific">Glomus cerebriforme</name>
    <dbReference type="NCBI Taxonomy" id="658196"/>
    <lineage>
        <taxon>Eukaryota</taxon>
        <taxon>Fungi</taxon>
        <taxon>Fungi incertae sedis</taxon>
        <taxon>Mucoromycota</taxon>
        <taxon>Glomeromycotina</taxon>
        <taxon>Glomeromycetes</taxon>
        <taxon>Glomerales</taxon>
        <taxon>Glomeraceae</taxon>
        <taxon>Glomus</taxon>
    </lineage>
</organism>